<evidence type="ECO:0000313" key="11">
    <source>
        <dbReference type="Proteomes" id="UP001326715"/>
    </source>
</evidence>
<dbReference type="Proteomes" id="UP000183788">
    <property type="component" value="Unassembled WGS sequence"/>
</dbReference>
<dbReference type="Gene3D" id="1.25.40.390">
    <property type="match status" value="1"/>
</dbReference>
<evidence type="ECO:0000259" key="7">
    <source>
        <dbReference type="Pfam" id="PF14322"/>
    </source>
</evidence>
<protein>
    <submittedName>
        <fullName evidence="9">RagB/SusD family nutrient uptake outer membrane protein</fullName>
    </submittedName>
    <submittedName>
        <fullName evidence="8">Starch-binding associating with outer membrane</fullName>
    </submittedName>
</protein>
<dbReference type="EMBL" id="CP140154">
    <property type="protein sequence ID" value="WQG88488.1"/>
    <property type="molecule type" value="Genomic_DNA"/>
</dbReference>
<evidence type="ECO:0000313" key="10">
    <source>
        <dbReference type="Proteomes" id="UP000183788"/>
    </source>
</evidence>
<dbReference type="InterPro" id="IPR011990">
    <property type="entry name" value="TPR-like_helical_dom_sf"/>
</dbReference>
<dbReference type="SUPFAM" id="SSF48452">
    <property type="entry name" value="TPR-like"/>
    <property type="match status" value="1"/>
</dbReference>
<comment type="similarity">
    <text evidence="2">Belongs to the SusD family.</text>
</comment>
<evidence type="ECO:0000256" key="3">
    <source>
        <dbReference type="ARBA" id="ARBA00022729"/>
    </source>
</evidence>
<comment type="subcellular location">
    <subcellularLocation>
        <location evidence="1">Cell outer membrane</location>
    </subcellularLocation>
</comment>
<organism evidence="8 10">
    <name type="scientific">Chitinophaga sancti</name>
    <dbReference type="NCBI Taxonomy" id="1004"/>
    <lineage>
        <taxon>Bacteria</taxon>
        <taxon>Pseudomonadati</taxon>
        <taxon>Bacteroidota</taxon>
        <taxon>Chitinophagia</taxon>
        <taxon>Chitinophagales</taxon>
        <taxon>Chitinophagaceae</taxon>
        <taxon>Chitinophaga</taxon>
    </lineage>
</organism>
<proteinExistence type="inferred from homology"/>
<feature type="domain" description="SusD-like N-terminal" evidence="7">
    <location>
        <begin position="63"/>
        <end position="230"/>
    </location>
</feature>
<keyword evidence="5" id="KW-0998">Cell outer membrane</keyword>
<evidence type="ECO:0000256" key="1">
    <source>
        <dbReference type="ARBA" id="ARBA00004442"/>
    </source>
</evidence>
<evidence type="ECO:0000259" key="6">
    <source>
        <dbReference type="Pfam" id="PF07980"/>
    </source>
</evidence>
<dbReference type="OrthoDB" id="9783641at2"/>
<accession>A0A1K1PFZ2</accession>
<dbReference type="Pfam" id="PF07980">
    <property type="entry name" value="SusD_RagB"/>
    <property type="match status" value="1"/>
</dbReference>
<evidence type="ECO:0000256" key="2">
    <source>
        <dbReference type="ARBA" id="ARBA00006275"/>
    </source>
</evidence>
<evidence type="ECO:0000256" key="5">
    <source>
        <dbReference type="ARBA" id="ARBA00023237"/>
    </source>
</evidence>
<dbReference type="Proteomes" id="UP001326715">
    <property type="component" value="Chromosome"/>
</dbReference>
<dbReference type="RefSeq" id="WP_072359389.1">
    <property type="nucleotide sequence ID" value="NZ_CBHWAX010000097.1"/>
</dbReference>
<sequence>MKRFKKIALYTSLALLPLLQNSCTNLDEKAYSELLTNNFYNNKNEVVSAVLRPYTHANAWITPGQNGWWRLSELSADQLAWPQKGRHGYDNAQWIRLHYHTWMVDEATVDRCWSLIWQGLGFCNDAIGNIEDRDAGAMGLTQEEKDGFTGELRLLRAFHYVRLLDLFGNFPIITKVGNPLSPETKPRAEVFAFVEKEIKDNLDKSPALSKALLGRMSKAGGYAMLAELYLNAEKWSGTARWDDCIAACDALINNTAGGMNGALVLDTNLTDTYKPNNDLSKEIIFSIAYDYIVSSFAPQWPGDFYHFNQGQINGNPINGNDGVVVIPGVYTTFEDADKRKKEWMLIGPQWKYGSADTLPVICSGGNEYDGKQLVFVDNIRKNAQGSTVSDMTQGEENSGVRFNKYRLGPLTDPSYRSCDWAVYRLSWIYLVKAEAIMRKNGGVATQEAVDLVNTVKKRAYSAADWPTHAYTTSTLTMDELLAELGREFIFEGYRRQELIRFDKFTTGTWWDHKASEGYRELFPIPRTQLQLNSNLKQNDGYPN</sequence>
<dbReference type="AlphaFoldDB" id="A0A1K1PFZ2"/>
<gene>
    <name evidence="8" type="ORF">SAMN05661012_01955</name>
    <name evidence="9" type="ORF">SR876_26550</name>
</gene>
<dbReference type="Pfam" id="PF14322">
    <property type="entry name" value="SusD-like_3"/>
    <property type="match status" value="1"/>
</dbReference>
<dbReference type="STRING" id="1004.SAMN05661012_01955"/>
<evidence type="ECO:0000313" key="9">
    <source>
        <dbReference type="EMBL" id="WQG88488.1"/>
    </source>
</evidence>
<reference evidence="9 11" key="2">
    <citation type="submission" date="2023-11" db="EMBL/GenBank/DDBJ databases">
        <title>MicrobeMod: A computational toolkit for identifying prokaryotic methylation and restriction-modification with nanopore sequencing.</title>
        <authorList>
            <person name="Crits-Christoph A."/>
            <person name="Kang S.C."/>
            <person name="Lee H."/>
            <person name="Ostrov N."/>
        </authorList>
    </citation>
    <scope>NUCLEOTIDE SEQUENCE [LARGE SCALE GENOMIC DNA]</scope>
    <source>
        <strain evidence="9 11">ATCC 23090</strain>
    </source>
</reference>
<name>A0A1K1PFZ2_9BACT</name>
<keyword evidence="3" id="KW-0732">Signal</keyword>
<dbReference type="GO" id="GO:0009279">
    <property type="term" value="C:cell outer membrane"/>
    <property type="evidence" value="ECO:0007669"/>
    <property type="project" value="UniProtKB-SubCell"/>
</dbReference>
<feature type="domain" description="RagB/SusD" evidence="6">
    <location>
        <begin position="328"/>
        <end position="541"/>
    </location>
</feature>
<evidence type="ECO:0000313" key="8">
    <source>
        <dbReference type="EMBL" id="SFW46696.1"/>
    </source>
</evidence>
<reference evidence="8 10" key="1">
    <citation type="submission" date="2016-11" db="EMBL/GenBank/DDBJ databases">
        <authorList>
            <person name="Jaros S."/>
            <person name="Januszkiewicz K."/>
            <person name="Wedrychowicz H."/>
        </authorList>
    </citation>
    <scope>NUCLEOTIDE SEQUENCE [LARGE SCALE GENOMIC DNA]</scope>
    <source>
        <strain evidence="8 10">DSM 784</strain>
    </source>
</reference>
<dbReference type="EMBL" id="FPIZ01000005">
    <property type="protein sequence ID" value="SFW46696.1"/>
    <property type="molecule type" value="Genomic_DNA"/>
</dbReference>
<evidence type="ECO:0000256" key="4">
    <source>
        <dbReference type="ARBA" id="ARBA00023136"/>
    </source>
</evidence>
<keyword evidence="4" id="KW-0472">Membrane</keyword>
<keyword evidence="11" id="KW-1185">Reference proteome</keyword>
<dbReference type="InterPro" id="IPR033985">
    <property type="entry name" value="SusD-like_N"/>
</dbReference>
<dbReference type="InterPro" id="IPR012944">
    <property type="entry name" value="SusD_RagB_dom"/>
</dbReference>